<gene>
    <name evidence="1" type="ORF">OU419_25270</name>
</gene>
<dbReference type="Proteomes" id="UP001163624">
    <property type="component" value="Chromosome"/>
</dbReference>
<organism evidence="1 2">
    <name type="scientific">Pseudomonas triclosanedens</name>
    <dbReference type="NCBI Taxonomy" id="2961893"/>
    <lineage>
        <taxon>Bacteria</taxon>
        <taxon>Pseudomonadati</taxon>
        <taxon>Pseudomonadota</taxon>
        <taxon>Gammaproteobacteria</taxon>
        <taxon>Pseudomonadales</taxon>
        <taxon>Pseudomonadaceae</taxon>
        <taxon>Pseudomonas</taxon>
    </lineage>
</organism>
<proteinExistence type="predicted"/>
<protein>
    <submittedName>
        <fullName evidence="1">Uncharacterized protein</fullName>
    </submittedName>
</protein>
<evidence type="ECO:0000313" key="2">
    <source>
        <dbReference type="Proteomes" id="UP001163624"/>
    </source>
</evidence>
<accession>A0ABY6ZYE3</accession>
<name>A0ABY6ZYE3_9PSED</name>
<evidence type="ECO:0000313" key="1">
    <source>
        <dbReference type="EMBL" id="WAI49020.1"/>
    </source>
</evidence>
<dbReference type="EMBL" id="CP113432">
    <property type="protein sequence ID" value="WAI49020.1"/>
    <property type="molecule type" value="Genomic_DNA"/>
</dbReference>
<dbReference type="RefSeq" id="WP_254472356.1">
    <property type="nucleotide sequence ID" value="NZ_CP113432.1"/>
</dbReference>
<sequence>MKTESRLKFLTPELAVSLHTFNDATRTLQRMGIRLHRIDPSNNRLTLSPEDGRRLESLHLLVGYQRHATAGSTRYVARFQGVEVTWSEPISYLDYSSPKSPSARADLTFF</sequence>
<keyword evidence="2" id="KW-1185">Reference proteome</keyword>
<reference evidence="1" key="1">
    <citation type="submission" date="2022-11" db="EMBL/GenBank/DDBJ databases">
        <title>Pseudomonas triclosanedens sp. nov., a triclosan degrader isolated from activated sludge.</title>
        <authorList>
            <person name="Yin Y."/>
            <person name="Lu Z."/>
        </authorList>
    </citation>
    <scope>NUCLEOTIDE SEQUENCE</scope>
    <source>
        <strain evidence="1">ZM23</strain>
    </source>
</reference>